<evidence type="ECO:0000313" key="3">
    <source>
        <dbReference type="Proteomes" id="UP000314294"/>
    </source>
</evidence>
<reference evidence="2 3" key="1">
    <citation type="submission" date="2019-03" db="EMBL/GenBank/DDBJ databases">
        <title>First draft genome of Liparis tanakae, snailfish: a comprehensive survey of snailfish specific genes.</title>
        <authorList>
            <person name="Kim W."/>
            <person name="Song I."/>
            <person name="Jeong J.-H."/>
            <person name="Kim D."/>
            <person name="Kim S."/>
            <person name="Ryu S."/>
            <person name="Song J.Y."/>
            <person name="Lee S.K."/>
        </authorList>
    </citation>
    <scope>NUCLEOTIDE SEQUENCE [LARGE SCALE GENOMIC DNA]</scope>
    <source>
        <tissue evidence="2">Muscle</tissue>
    </source>
</reference>
<feature type="region of interest" description="Disordered" evidence="1">
    <location>
        <begin position="46"/>
        <end position="80"/>
    </location>
</feature>
<dbReference type="AlphaFoldDB" id="A0A4Z2GSL5"/>
<evidence type="ECO:0000256" key="1">
    <source>
        <dbReference type="SAM" id="MobiDB-lite"/>
    </source>
</evidence>
<keyword evidence="3" id="KW-1185">Reference proteome</keyword>
<sequence length="80" mass="9324">MNDDRCQRNTAIVPPWYLHGTSMVPSWYLQWRRDASQCGRLEMKVGKQEEQTTGEEQQVEKQAEQSTEEEQKAGSHRWGG</sequence>
<dbReference type="EMBL" id="SRLO01000430">
    <property type="protein sequence ID" value="TNN56379.1"/>
    <property type="molecule type" value="Genomic_DNA"/>
</dbReference>
<accession>A0A4Z2GSL5</accession>
<organism evidence="2 3">
    <name type="scientific">Liparis tanakae</name>
    <name type="common">Tanaka's snailfish</name>
    <dbReference type="NCBI Taxonomy" id="230148"/>
    <lineage>
        <taxon>Eukaryota</taxon>
        <taxon>Metazoa</taxon>
        <taxon>Chordata</taxon>
        <taxon>Craniata</taxon>
        <taxon>Vertebrata</taxon>
        <taxon>Euteleostomi</taxon>
        <taxon>Actinopterygii</taxon>
        <taxon>Neopterygii</taxon>
        <taxon>Teleostei</taxon>
        <taxon>Neoteleostei</taxon>
        <taxon>Acanthomorphata</taxon>
        <taxon>Eupercaria</taxon>
        <taxon>Perciformes</taxon>
        <taxon>Cottioidei</taxon>
        <taxon>Cottales</taxon>
        <taxon>Liparidae</taxon>
        <taxon>Liparis</taxon>
    </lineage>
</organism>
<gene>
    <name evidence="2" type="ORF">EYF80_033415</name>
</gene>
<protein>
    <submittedName>
        <fullName evidence="2">Uncharacterized protein</fullName>
    </submittedName>
</protein>
<evidence type="ECO:0000313" key="2">
    <source>
        <dbReference type="EMBL" id="TNN56379.1"/>
    </source>
</evidence>
<feature type="compositionally biased region" description="Basic and acidic residues" evidence="1">
    <location>
        <begin position="58"/>
        <end position="73"/>
    </location>
</feature>
<name>A0A4Z2GSL5_9TELE</name>
<comment type="caution">
    <text evidence="2">The sequence shown here is derived from an EMBL/GenBank/DDBJ whole genome shotgun (WGS) entry which is preliminary data.</text>
</comment>
<dbReference type="Proteomes" id="UP000314294">
    <property type="component" value="Unassembled WGS sequence"/>
</dbReference>
<proteinExistence type="predicted"/>